<evidence type="ECO:0000313" key="8">
    <source>
        <dbReference type="Proteomes" id="UP001140206"/>
    </source>
</evidence>
<sequence length="278" mass="31614">MSTMSFLISILVLISLTIWKSIYVHATFFRDTHCVDGGENCKILSDGLSLTLNQMSGALVHGNKEFLFGYVEMQIKLPPGNTPGVVTTFYMTSPFVLGTPNSHDEIDFEFLGNVSGQPITIHTNVFVLGNGSREQQFKPWFDPSADFHSYGIFWSPYVIMWSVDGTVIRVFRNWESKGLPFANKQPMRILCSIWNGDYWATENGQVKINWANAPFTSRYTNYRADVCVISKGGNDVERCTVPNRNNWFVEPAYGKLSADQIEDLMRVQRCHKKRDPQI</sequence>
<reference evidence="7" key="1">
    <citation type="submission" date="2022-08" db="EMBL/GenBank/DDBJ databases">
        <authorList>
            <person name="Marques A."/>
        </authorList>
    </citation>
    <scope>NUCLEOTIDE SEQUENCE</scope>
    <source>
        <strain evidence="7">RhyPub2mFocal</strain>
        <tissue evidence="7">Leaves</tissue>
    </source>
</reference>
<protein>
    <submittedName>
        <fullName evidence="7">Xyloglucan endotransglucosylase/hydrolase</fullName>
    </submittedName>
</protein>
<comment type="caution">
    <text evidence="7">The sequence shown here is derived from an EMBL/GenBank/DDBJ whole genome shotgun (WGS) entry which is preliminary data.</text>
</comment>
<dbReference type="PANTHER" id="PTHR31062">
    <property type="entry name" value="XYLOGLUCAN ENDOTRANSGLUCOSYLASE/HYDROLASE PROTEIN 8-RELATED"/>
    <property type="match status" value="1"/>
</dbReference>
<dbReference type="Pfam" id="PF00722">
    <property type="entry name" value="Glyco_hydro_16"/>
    <property type="match status" value="1"/>
</dbReference>
<feature type="active site" description="Nucleophile" evidence="3">
    <location>
        <position position="105"/>
    </location>
</feature>
<evidence type="ECO:0000256" key="4">
    <source>
        <dbReference type="PIRSR" id="PIRSR005604-2"/>
    </source>
</evidence>
<dbReference type="GO" id="GO:0010411">
    <property type="term" value="P:xyloglucan metabolic process"/>
    <property type="evidence" value="ECO:0007669"/>
    <property type="project" value="InterPro"/>
</dbReference>
<evidence type="ECO:0000259" key="6">
    <source>
        <dbReference type="PROSITE" id="PS51762"/>
    </source>
</evidence>
<evidence type="ECO:0000256" key="1">
    <source>
        <dbReference type="ARBA" id="ARBA00022801"/>
    </source>
</evidence>
<evidence type="ECO:0000256" key="2">
    <source>
        <dbReference type="ARBA" id="ARBA00023295"/>
    </source>
</evidence>
<dbReference type="AlphaFoldDB" id="A0AAV8G4K5"/>
<dbReference type="InterPro" id="IPR000757">
    <property type="entry name" value="Beta-glucanase-like"/>
</dbReference>
<dbReference type="PROSITE" id="PS01034">
    <property type="entry name" value="GH16_1"/>
    <property type="match status" value="1"/>
</dbReference>
<dbReference type="Proteomes" id="UP001140206">
    <property type="component" value="Chromosome 2"/>
</dbReference>
<dbReference type="InterPro" id="IPR013320">
    <property type="entry name" value="ConA-like_dom_sf"/>
</dbReference>
<dbReference type="EMBL" id="JAMFTS010000002">
    <property type="protein sequence ID" value="KAJ4798191.1"/>
    <property type="molecule type" value="Genomic_DNA"/>
</dbReference>
<dbReference type="GO" id="GO:0042546">
    <property type="term" value="P:cell wall biogenesis"/>
    <property type="evidence" value="ECO:0007669"/>
    <property type="project" value="InterPro"/>
</dbReference>
<name>A0AAV8G4K5_9POAL</name>
<organism evidence="7 8">
    <name type="scientific">Rhynchospora pubera</name>
    <dbReference type="NCBI Taxonomy" id="906938"/>
    <lineage>
        <taxon>Eukaryota</taxon>
        <taxon>Viridiplantae</taxon>
        <taxon>Streptophyta</taxon>
        <taxon>Embryophyta</taxon>
        <taxon>Tracheophyta</taxon>
        <taxon>Spermatophyta</taxon>
        <taxon>Magnoliopsida</taxon>
        <taxon>Liliopsida</taxon>
        <taxon>Poales</taxon>
        <taxon>Cyperaceae</taxon>
        <taxon>Cyperoideae</taxon>
        <taxon>Rhynchosporeae</taxon>
        <taxon>Rhynchospora</taxon>
    </lineage>
</organism>
<keyword evidence="8" id="KW-1185">Reference proteome</keyword>
<dbReference type="InterPro" id="IPR016455">
    <property type="entry name" value="XTH"/>
</dbReference>
<keyword evidence="1" id="KW-0378">Hydrolase</keyword>
<proteinExistence type="predicted"/>
<evidence type="ECO:0000313" key="7">
    <source>
        <dbReference type="EMBL" id="KAJ4798191.1"/>
    </source>
</evidence>
<keyword evidence="2" id="KW-0326">Glycosidase</keyword>
<feature type="signal peptide" evidence="5">
    <location>
        <begin position="1"/>
        <end position="26"/>
    </location>
</feature>
<evidence type="ECO:0000256" key="3">
    <source>
        <dbReference type="PIRSR" id="PIRSR005604-1"/>
    </source>
</evidence>
<gene>
    <name evidence="7" type="ORF">LUZ62_049437</name>
</gene>
<feature type="glycosylation site" description="N-linked (GlcNAc...) asparagine" evidence="4">
    <location>
        <position position="113"/>
    </location>
</feature>
<dbReference type="InterPro" id="IPR044791">
    <property type="entry name" value="Beta-glucanase/XTH"/>
</dbReference>
<dbReference type="PROSITE" id="PS51762">
    <property type="entry name" value="GH16_2"/>
    <property type="match status" value="1"/>
</dbReference>
<dbReference type="SUPFAM" id="SSF49899">
    <property type="entry name" value="Concanavalin A-like lectins/glucanases"/>
    <property type="match status" value="1"/>
</dbReference>
<feature type="active site" description="Proton donor" evidence="3">
    <location>
        <position position="109"/>
    </location>
</feature>
<dbReference type="InterPro" id="IPR008263">
    <property type="entry name" value="GH16_AS"/>
</dbReference>
<dbReference type="Gene3D" id="2.60.120.200">
    <property type="match status" value="1"/>
</dbReference>
<dbReference type="GO" id="GO:0004553">
    <property type="term" value="F:hydrolase activity, hydrolyzing O-glycosyl compounds"/>
    <property type="evidence" value="ECO:0007669"/>
    <property type="project" value="InterPro"/>
</dbReference>
<evidence type="ECO:0000256" key="5">
    <source>
        <dbReference type="SAM" id="SignalP"/>
    </source>
</evidence>
<accession>A0AAV8G4K5</accession>
<dbReference type="PIRSF" id="PIRSF005604">
    <property type="entry name" value="XET"/>
    <property type="match status" value="1"/>
</dbReference>
<keyword evidence="5" id="KW-0732">Signal</keyword>
<dbReference type="GO" id="GO:0016762">
    <property type="term" value="F:xyloglucan:xyloglucosyl transferase activity"/>
    <property type="evidence" value="ECO:0007669"/>
    <property type="project" value="InterPro"/>
</dbReference>
<feature type="chain" id="PRO_5043821229" evidence="5">
    <location>
        <begin position="27"/>
        <end position="278"/>
    </location>
</feature>
<feature type="domain" description="GH16" evidence="6">
    <location>
        <begin position="17"/>
        <end position="219"/>
    </location>
</feature>